<keyword evidence="11" id="KW-1185">Reference proteome</keyword>
<evidence type="ECO:0000256" key="7">
    <source>
        <dbReference type="ARBA" id="ARBA00023136"/>
    </source>
</evidence>
<evidence type="ECO:0000256" key="1">
    <source>
        <dbReference type="ARBA" id="ARBA00004651"/>
    </source>
</evidence>
<dbReference type="EnsemblMetazoa" id="XM_014404676.2">
    <property type="protein sequence ID" value="XP_014260162.1"/>
    <property type="gene ID" value="LOC106672887"/>
</dbReference>
<dbReference type="GO" id="GO:0015267">
    <property type="term" value="F:channel activity"/>
    <property type="evidence" value="ECO:0007669"/>
    <property type="project" value="InterPro"/>
</dbReference>
<dbReference type="AlphaFoldDB" id="A0A8I6SB33"/>
<proteinExistence type="inferred from homology"/>
<dbReference type="Pfam" id="PF00230">
    <property type="entry name" value="MIP"/>
    <property type="match status" value="1"/>
</dbReference>
<protein>
    <recommendedName>
        <fullName evidence="12">Aquaporin</fullName>
    </recommendedName>
</protein>
<dbReference type="GeneID" id="106672887"/>
<feature type="transmembrane region" description="Helical" evidence="9">
    <location>
        <begin position="223"/>
        <end position="243"/>
    </location>
</feature>
<dbReference type="KEGG" id="clec:106672887"/>
<dbReference type="InterPro" id="IPR022357">
    <property type="entry name" value="MIP_CS"/>
</dbReference>
<dbReference type="SUPFAM" id="SSF81338">
    <property type="entry name" value="Aquaporin-like"/>
    <property type="match status" value="1"/>
</dbReference>
<feature type="transmembrane region" description="Helical" evidence="9">
    <location>
        <begin position="57"/>
        <end position="79"/>
    </location>
</feature>
<dbReference type="GO" id="GO:0005886">
    <property type="term" value="C:plasma membrane"/>
    <property type="evidence" value="ECO:0007669"/>
    <property type="project" value="UniProtKB-SubCell"/>
</dbReference>
<dbReference type="OMA" id="RMDEMET"/>
<comment type="subcellular location">
    <subcellularLocation>
        <location evidence="1">Cell membrane</location>
        <topology evidence="1">Multi-pass membrane protein</topology>
    </subcellularLocation>
</comment>
<sequence>MLRKLVKCKLLSEEANSKTKHFGLYLHIFLCEFIGMFYFIFIGCSCLHIVRYKSWDFFGGVLGFCFIIVSCAQFMQFTSGGHLNPALTVGMFLIGYIDLIRALILIVAQIIGSVLGFYILKMMSIRIFDKTENVWCCTIPSQESIIVLVLWEFVSTSFLIVSFFMLMLPNEKDNVDQPIKAEVNFTFTLLAAIYPIAEYSGISMNPARSLGPAAINDCWDHHWIYWFGPLLAAVVTSLIWNLFTEVKTEPSGGTVDPSNPANRETGKILTDVKTEPSVRTVDPSYSVNREHVKINWLGKKSVF</sequence>
<feature type="transmembrane region" description="Helical" evidence="9">
    <location>
        <begin position="24"/>
        <end position="50"/>
    </location>
</feature>
<reference evidence="10" key="1">
    <citation type="submission" date="2022-01" db="UniProtKB">
        <authorList>
            <consortium name="EnsemblMetazoa"/>
        </authorList>
    </citation>
    <scope>IDENTIFICATION</scope>
</reference>
<evidence type="ECO:0008006" key="12">
    <source>
        <dbReference type="Google" id="ProtNLM"/>
    </source>
</evidence>
<dbReference type="PROSITE" id="PS00221">
    <property type="entry name" value="MIP"/>
    <property type="match status" value="1"/>
</dbReference>
<dbReference type="RefSeq" id="XP_014260162.1">
    <property type="nucleotide sequence ID" value="XM_014404676.2"/>
</dbReference>
<dbReference type="Proteomes" id="UP000494040">
    <property type="component" value="Unassembled WGS sequence"/>
</dbReference>
<name>A0A8I6SB33_CIMLE</name>
<dbReference type="PANTHER" id="PTHR19139">
    <property type="entry name" value="AQUAPORIN TRANSPORTER"/>
    <property type="match status" value="1"/>
</dbReference>
<evidence type="ECO:0000256" key="6">
    <source>
        <dbReference type="ARBA" id="ARBA00022989"/>
    </source>
</evidence>
<keyword evidence="6 9" id="KW-1133">Transmembrane helix</keyword>
<evidence type="ECO:0000313" key="10">
    <source>
        <dbReference type="EnsemblMetazoa" id="XP_014260162.1"/>
    </source>
</evidence>
<accession>A0A8I6SB33</accession>
<evidence type="ECO:0000256" key="9">
    <source>
        <dbReference type="SAM" id="Phobius"/>
    </source>
</evidence>
<dbReference type="PRINTS" id="PR00783">
    <property type="entry name" value="MINTRINSICP"/>
</dbReference>
<keyword evidence="7 9" id="KW-0472">Membrane</keyword>
<evidence type="ECO:0000256" key="3">
    <source>
        <dbReference type="ARBA" id="ARBA00022448"/>
    </source>
</evidence>
<dbReference type="OrthoDB" id="3222at2759"/>
<keyword evidence="3 8" id="KW-0813">Transport</keyword>
<evidence type="ECO:0000313" key="11">
    <source>
        <dbReference type="Proteomes" id="UP000494040"/>
    </source>
</evidence>
<dbReference type="Gene3D" id="1.20.1080.10">
    <property type="entry name" value="Glycerol uptake facilitator protein"/>
    <property type="match status" value="1"/>
</dbReference>
<feature type="transmembrane region" description="Helical" evidence="9">
    <location>
        <begin position="99"/>
        <end position="120"/>
    </location>
</feature>
<dbReference type="InterPro" id="IPR000425">
    <property type="entry name" value="MIP"/>
</dbReference>
<dbReference type="InterPro" id="IPR023271">
    <property type="entry name" value="Aquaporin-like"/>
</dbReference>
<keyword evidence="5 8" id="KW-0812">Transmembrane</keyword>
<dbReference type="PANTHER" id="PTHR19139:SF199">
    <property type="entry name" value="MIP17260P"/>
    <property type="match status" value="1"/>
</dbReference>
<evidence type="ECO:0000256" key="5">
    <source>
        <dbReference type="ARBA" id="ARBA00022692"/>
    </source>
</evidence>
<evidence type="ECO:0000256" key="8">
    <source>
        <dbReference type="RuleBase" id="RU000477"/>
    </source>
</evidence>
<keyword evidence="4" id="KW-1003">Cell membrane</keyword>
<evidence type="ECO:0000256" key="4">
    <source>
        <dbReference type="ARBA" id="ARBA00022475"/>
    </source>
</evidence>
<feature type="transmembrane region" description="Helical" evidence="9">
    <location>
        <begin position="145"/>
        <end position="168"/>
    </location>
</feature>
<evidence type="ECO:0000256" key="2">
    <source>
        <dbReference type="ARBA" id="ARBA00006175"/>
    </source>
</evidence>
<organism evidence="10 11">
    <name type="scientific">Cimex lectularius</name>
    <name type="common">Bed bug</name>
    <name type="synonym">Acanthia lectularia</name>
    <dbReference type="NCBI Taxonomy" id="79782"/>
    <lineage>
        <taxon>Eukaryota</taxon>
        <taxon>Metazoa</taxon>
        <taxon>Ecdysozoa</taxon>
        <taxon>Arthropoda</taxon>
        <taxon>Hexapoda</taxon>
        <taxon>Insecta</taxon>
        <taxon>Pterygota</taxon>
        <taxon>Neoptera</taxon>
        <taxon>Paraneoptera</taxon>
        <taxon>Hemiptera</taxon>
        <taxon>Heteroptera</taxon>
        <taxon>Panheteroptera</taxon>
        <taxon>Cimicomorpha</taxon>
        <taxon>Cimicidae</taxon>
        <taxon>Cimex</taxon>
    </lineage>
</organism>
<dbReference type="InterPro" id="IPR034294">
    <property type="entry name" value="Aquaporin_transptr"/>
</dbReference>
<comment type="similarity">
    <text evidence="2 8">Belongs to the MIP/aquaporin (TC 1.A.8) family.</text>
</comment>